<comment type="caution">
    <text evidence="2">The sequence shown here is derived from an EMBL/GenBank/DDBJ whole genome shotgun (WGS) entry which is preliminary data.</text>
</comment>
<name>A0A0F9G2E1_9ZZZZ</name>
<organism evidence="2">
    <name type="scientific">marine sediment metagenome</name>
    <dbReference type="NCBI Taxonomy" id="412755"/>
    <lineage>
        <taxon>unclassified sequences</taxon>
        <taxon>metagenomes</taxon>
        <taxon>ecological metagenomes</taxon>
    </lineage>
</organism>
<sequence length="80" mass="9447">MKKKHKRKDKTRTLGDYEAELKIRDKKLDQEAEKARAKNFREKRVQGKKPRGESLHTIQKRGNSVCQECGRKKSIVDFYA</sequence>
<gene>
    <name evidence="2" type="ORF">LCGC14_1881030</name>
</gene>
<protein>
    <submittedName>
        <fullName evidence="2">Uncharacterized protein</fullName>
    </submittedName>
</protein>
<reference evidence="2" key="1">
    <citation type="journal article" date="2015" name="Nature">
        <title>Complex archaea that bridge the gap between prokaryotes and eukaryotes.</title>
        <authorList>
            <person name="Spang A."/>
            <person name="Saw J.H."/>
            <person name="Jorgensen S.L."/>
            <person name="Zaremba-Niedzwiedzka K."/>
            <person name="Martijn J."/>
            <person name="Lind A.E."/>
            <person name="van Eijk R."/>
            <person name="Schleper C."/>
            <person name="Guy L."/>
            <person name="Ettema T.J."/>
        </authorList>
    </citation>
    <scope>NUCLEOTIDE SEQUENCE</scope>
</reference>
<evidence type="ECO:0000256" key="1">
    <source>
        <dbReference type="SAM" id="MobiDB-lite"/>
    </source>
</evidence>
<evidence type="ECO:0000313" key="2">
    <source>
        <dbReference type="EMBL" id="KKL92808.1"/>
    </source>
</evidence>
<dbReference type="EMBL" id="LAZR01019369">
    <property type="protein sequence ID" value="KKL92808.1"/>
    <property type="molecule type" value="Genomic_DNA"/>
</dbReference>
<feature type="region of interest" description="Disordered" evidence="1">
    <location>
        <begin position="42"/>
        <end position="61"/>
    </location>
</feature>
<accession>A0A0F9G2E1</accession>
<dbReference type="AlphaFoldDB" id="A0A0F9G2E1"/>
<proteinExistence type="predicted"/>
<feature type="non-terminal residue" evidence="2">
    <location>
        <position position="80"/>
    </location>
</feature>
<feature type="compositionally biased region" description="Basic and acidic residues" evidence="1">
    <location>
        <begin position="42"/>
        <end position="54"/>
    </location>
</feature>